<dbReference type="PANTHER" id="PTHR33052">
    <property type="entry name" value="DUF4228 DOMAIN PROTEIN-RELATED"/>
    <property type="match status" value="1"/>
</dbReference>
<dbReference type="Pfam" id="PF14009">
    <property type="entry name" value="PADRE"/>
    <property type="match status" value="1"/>
</dbReference>
<reference evidence="1" key="1">
    <citation type="submission" date="2019-12" db="EMBL/GenBank/DDBJ databases">
        <authorList>
            <person name="Scholes J."/>
        </authorList>
    </citation>
    <scope>NUCLEOTIDE SEQUENCE</scope>
</reference>
<dbReference type="EMBL" id="CACSLK010027752">
    <property type="protein sequence ID" value="CAA0827602.1"/>
    <property type="molecule type" value="Genomic_DNA"/>
</dbReference>
<sequence>MGNVSSSYHPTTRKQLAGPKEIVPIPAKVVTPDGRLEEFRRRTTAEEAVSGHQGCYLCSSDSMAVGSAAPRLPDDYILQFGQIYFIMPLSKLLAPLSLQDLCVLAIKASVAIGNSESSTHLSAGSVSGRVQVRWLSLRVRKQGAYGELLSCPKLASLRKIKSLPR</sequence>
<dbReference type="OrthoDB" id="1919386at2759"/>
<keyword evidence="2" id="KW-1185">Reference proteome</keyword>
<comment type="caution">
    <text evidence="1">The sequence shown here is derived from an EMBL/GenBank/DDBJ whole genome shotgun (WGS) entry which is preliminary data.</text>
</comment>
<name>A0A9N7RFP6_STRHE</name>
<dbReference type="Proteomes" id="UP001153555">
    <property type="component" value="Unassembled WGS sequence"/>
</dbReference>
<evidence type="ECO:0000313" key="2">
    <source>
        <dbReference type="Proteomes" id="UP001153555"/>
    </source>
</evidence>
<dbReference type="InterPro" id="IPR025322">
    <property type="entry name" value="PADRE_dom"/>
</dbReference>
<dbReference type="AlphaFoldDB" id="A0A9N7RFP6"/>
<protein>
    <submittedName>
        <fullName evidence="1">Uncharacterized protein</fullName>
    </submittedName>
</protein>
<accession>A0A9N7RFP6</accession>
<proteinExistence type="predicted"/>
<gene>
    <name evidence="1" type="ORF">SHERM_23297</name>
</gene>
<organism evidence="1 2">
    <name type="scientific">Striga hermonthica</name>
    <name type="common">Purple witchweed</name>
    <name type="synonym">Buchnera hermonthica</name>
    <dbReference type="NCBI Taxonomy" id="68872"/>
    <lineage>
        <taxon>Eukaryota</taxon>
        <taxon>Viridiplantae</taxon>
        <taxon>Streptophyta</taxon>
        <taxon>Embryophyta</taxon>
        <taxon>Tracheophyta</taxon>
        <taxon>Spermatophyta</taxon>
        <taxon>Magnoliopsida</taxon>
        <taxon>eudicotyledons</taxon>
        <taxon>Gunneridae</taxon>
        <taxon>Pentapetalae</taxon>
        <taxon>asterids</taxon>
        <taxon>lamiids</taxon>
        <taxon>Lamiales</taxon>
        <taxon>Orobanchaceae</taxon>
        <taxon>Buchnereae</taxon>
        <taxon>Striga</taxon>
    </lineage>
</organism>
<evidence type="ECO:0000313" key="1">
    <source>
        <dbReference type="EMBL" id="CAA0827602.1"/>
    </source>
</evidence>